<dbReference type="Proteomes" id="UP001260980">
    <property type="component" value="Unassembled WGS sequence"/>
</dbReference>
<dbReference type="Gene3D" id="1.10.340.20">
    <property type="entry name" value="Apc36109-like domain"/>
    <property type="match status" value="1"/>
</dbReference>
<name>A0ABU3R8Y3_9BACL</name>
<dbReference type="RefSeq" id="WP_315950201.1">
    <property type="nucleotide sequence ID" value="NZ_JAWCUD010000001.1"/>
</dbReference>
<evidence type="ECO:0000313" key="2">
    <source>
        <dbReference type="Proteomes" id="UP001260980"/>
    </source>
</evidence>
<comment type="caution">
    <text evidence="1">The sequence shown here is derived from an EMBL/GenBank/DDBJ whole genome shotgun (WGS) entry which is preliminary data.</text>
</comment>
<reference evidence="1 2" key="1">
    <citation type="submission" date="2023-10" db="EMBL/GenBank/DDBJ databases">
        <title>Paenibacillus strain PFR10 Genome sequencing and assembly.</title>
        <authorList>
            <person name="Kim I."/>
        </authorList>
    </citation>
    <scope>NUCLEOTIDE SEQUENCE [LARGE SCALE GENOMIC DNA]</scope>
    <source>
        <strain evidence="1 2">PFR10</strain>
    </source>
</reference>
<dbReference type="InterPro" id="IPR023162">
    <property type="entry name" value="Apc36109-like_dom_sf"/>
</dbReference>
<dbReference type="SUPFAM" id="SSF116922">
    <property type="entry name" value="YugE-like"/>
    <property type="match status" value="1"/>
</dbReference>
<evidence type="ECO:0000313" key="1">
    <source>
        <dbReference type="EMBL" id="MDU0200735.1"/>
    </source>
</evidence>
<sequence>MKFRAVSEQTKMNYMMWSIRKEIVKENAYLNSLPYDPSPIMEIVKQHLDAWDPIGLLDMHGLEDEYEGEARTLTIYITKQVSDLDAHSFSQAINQLFRTSFGEEYQHQDTSVEIASAILQSLRSNSILA</sequence>
<proteinExistence type="predicted"/>
<accession>A0ABU3R8Y3</accession>
<keyword evidence="2" id="KW-1185">Reference proteome</keyword>
<gene>
    <name evidence="1" type="ORF">RQP52_06505</name>
</gene>
<organism evidence="1 2">
    <name type="scientific">Paenibacillus violae</name>
    <dbReference type="NCBI Taxonomy" id="3077234"/>
    <lineage>
        <taxon>Bacteria</taxon>
        <taxon>Bacillati</taxon>
        <taxon>Bacillota</taxon>
        <taxon>Bacilli</taxon>
        <taxon>Bacillales</taxon>
        <taxon>Paenibacillaceae</taxon>
        <taxon>Paenibacillus</taxon>
    </lineage>
</organism>
<protein>
    <recommendedName>
        <fullName evidence="3">DUF1871 family protein</fullName>
    </recommendedName>
</protein>
<evidence type="ECO:0008006" key="3">
    <source>
        <dbReference type="Google" id="ProtNLM"/>
    </source>
</evidence>
<dbReference type="EMBL" id="JAWCUD010000001">
    <property type="protein sequence ID" value="MDU0200735.1"/>
    <property type="molecule type" value="Genomic_DNA"/>
</dbReference>